<protein>
    <submittedName>
        <fullName evidence="2">Uncharacterized protein</fullName>
    </submittedName>
</protein>
<gene>
    <name evidence="2" type="ORF">EV675_3212</name>
</gene>
<keyword evidence="3" id="KW-1185">Reference proteome</keyword>
<dbReference type="OrthoDB" id="8823678at2"/>
<reference evidence="2 3" key="1">
    <citation type="submission" date="2019-02" db="EMBL/GenBank/DDBJ databases">
        <title>Genomic Encyclopedia of Type Strains, Phase IV (KMG-IV): sequencing the most valuable type-strain genomes for metagenomic binning, comparative biology and taxonomic classification.</title>
        <authorList>
            <person name="Goeker M."/>
        </authorList>
    </citation>
    <scope>NUCLEOTIDE SEQUENCE [LARGE SCALE GENOMIC DNA]</scope>
    <source>
        <strain evidence="2 3">K24</strain>
    </source>
</reference>
<dbReference type="AlphaFoldDB" id="A0A4Q7NC54"/>
<keyword evidence="1" id="KW-0732">Signal</keyword>
<dbReference type="PROSITE" id="PS51257">
    <property type="entry name" value="PROKAR_LIPOPROTEIN"/>
    <property type="match status" value="1"/>
</dbReference>
<dbReference type="RefSeq" id="WP_130358248.1">
    <property type="nucleotide sequence ID" value="NZ_SGXC01000002.1"/>
</dbReference>
<dbReference type="EMBL" id="SGXC01000002">
    <property type="protein sequence ID" value="RZS80601.1"/>
    <property type="molecule type" value="Genomic_DNA"/>
</dbReference>
<accession>A0A4Q7NC54</accession>
<sequence>MLPSLRFPSLAAACAVVALSACLAAGTARAAGGTDPARFRLTPALLDRMDAVAAELKNVKAADDDDDDAESVEDIARKLEARPQVRAALARQRLTGKEYATAMLAALHAGMYLATERAAGPQGQASFTPEQRANIEVMRARRKN</sequence>
<name>A0A4Q7NC54_9BURK</name>
<evidence type="ECO:0000256" key="1">
    <source>
        <dbReference type="SAM" id="SignalP"/>
    </source>
</evidence>
<comment type="caution">
    <text evidence="2">The sequence shown here is derived from an EMBL/GenBank/DDBJ whole genome shotgun (WGS) entry which is preliminary data.</text>
</comment>
<feature type="chain" id="PRO_5020760094" evidence="1">
    <location>
        <begin position="31"/>
        <end position="144"/>
    </location>
</feature>
<dbReference type="Proteomes" id="UP000292445">
    <property type="component" value="Unassembled WGS sequence"/>
</dbReference>
<feature type="signal peptide" evidence="1">
    <location>
        <begin position="1"/>
        <end position="30"/>
    </location>
</feature>
<evidence type="ECO:0000313" key="2">
    <source>
        <dbReference type="EMBL" id="RZS80601.1"/>
    </source>
</evidence>
<organism evidence="2 3">
    <name type="scientific">Pigmentiphaga kullae</name>
    <dbReference type="NCBI Taxonomy" id="151784"/>
    <lineage>
        <taxon>Bacteria</taxon>
        <taxon>Pseudomonadati</taxon>
        <taxon>Pseudomonadota</taxon>
        <taxon>Betaproteobacteria</taxon>
        <taxon>Burkholderiales</taxon>
        <taxon>Alcaligenaceae</taxon>
        <taxon>Pigmentiphaga</taxon>
    </lineage>
</organism>
<evidence type="ECO:0000313" key="3">
    <source>
        <dbReference type="Proteomes" id="UP000292445"/>
    </source>
</evidence>
<proteinExistence type="predicted"/>